<dbReference type="Gene3D" id="2.40.10.270">
    <property type="entry name" value="Bacteriophage SPP1 head-tail adaptor protein"/>
    <property type="match status" value="1"/>
</dbReference>
<name>A0A4R2KDB0_9RHOB</name>
<dbReference type="InterPro" id="IPR038666">
    <property type="entry name" value="SSP1_head-tail_sf"/>
</dbReference>
<sequence>MRRTPVLNRRLVLEATERVPDGAGGFVETWGALGVLWAQITPRTGGERAGEELTLSRVPYTIVVRGAPPGAARRPEPGERFREGPRVFNIRAVTEADRHGQYLTCFADEEIPA</sequence>
<evidence type="ECO:0000313" key="1">
    <source>
        <dbReference type="EMBL" id="TCO70914.1"/>
    </source>
</evidence>
<dbReference type="EMBL" id="SLWW01000008">
    <property type="protein sequence ID" value="TCO70914.1"/>
    <property type="molecule type" value="Genomic_DNA"/>
</dbReference>
<reference evidence="1 2" key="1">
    <citation type="submission" date="2019-03" db="EMBL/GenBank/DDBJ databases">
        <title>Genomic Encyclopedia of Type Strains, Phase IV (KMG-IV): sequencing the most valuable type-strain genomes for metagenomic binning, comparative biology and taxonomic classification.</title>
        <authorList>
            <person name="Goeker M."/>
        </authorList>
    </citation>
    <scope>NUCLEOTIDE SEQUENCE [LARGE SCALE GENOMIC DNA]</scope>
    <source>
        <strain evidence="1 2">DSM 4868</strain>
    </source>
</reference>
<dbReference type="RefSeq" id="WP_132544913.1">
    <property type="nucleotide sequence ID" value="NZ_SLWW01000008.1"/>
</dbReference>
<dbReference type="OrthoDB" id="7570189at2"/>
<protein>
    <submittedName>
        <fullName evidence="1">Head-tail adaptor</fullName>
    </submittedName>
</protein>
<dbReference type="Proteomes" id="UP000295142">
    <property type="component" value="Unassembled WGS sequence"/>
</dbReference>
<gene>
    <name evidence="1" type="ORF">EV655_108155</name>
</gene>
<accession>A0A4R2KDB0</accession>
<keyword evidence="2" id="KW-1185">Reference proteome</keyword>
<dbReference type="Pfam" id="PF05521">
    <property type="entry name" value="Phage_HCP"/>
    <property type="match status" value="1"/>
</dbReference>
<dbReference type="InterPro" id="IPR008767">
    <property type="entry name" value="Phage_SPP1_head-tail_adaptor"/>
</dbReference>
<comment type="caution">
    <text evidence="1">The sequence shown here is derived from an EMBL/GenBank/DDBJ whole genome shotgun (WGS) entry which is preliminary data.</text>
</comment>
<evidence type="ECO:0000313" key="2">
    <source>
        <dbReference type="Proteomes" id="UP000295142"/>
    </source>
</evidence>
<dbReference type="AlphaFoldDB" id="A0A4R2KDB0"/>
<proteinExistence type="predicted"/>
<organism evidence="1 2">
    <name type="scientific">Rhodovulum euryhalinum</name>
    <dbReference type="NCBI Taxonomy" id="35805"/>
    <lineage>
        <taxon>Bacteria</taxon>
        <taxon>Pseudomonadati</taxon>
        <taxon>Pseudomonadota</taxon>
        <taxon>Alphaproteobacteria</taxon>
        <taxon>Rhodobacterales</taxon>
        <taxon>Paracoccaceae</taxon>
        <taxon>Rhodovulum</taxon>
    </lineage>
</organism>